<dbReference type="Pfam" id="PF13509">
    <property type="entry name" value="S1_2"/>
    <property type="match status" value="2"/>
</dbReference>
<evidence type="ECO:0000313" key="6">
    <source>
        <dbReference type="EMBL" id="CDT67218.1"/>
    </source>
</evidence>
<accession>A0A069A529</accession>
<dbReference type="PANTHER" id="PTHR37296">
    <property type="entry name" value="CONSERVED VIRULENCE FACTOR B"/>
    <property type="match status" value="1"/>
</dbReference>
<dbReference type="EMBL" id="LK933327">
    <property type="protein sequence ID" value="CDT67218.1"/>
    <property type="molecule type" value="Genomic_DNA"/>
</dbReference>
<comment type="similarity">
    <text evidence="1">Belongs to the CvfB family.</text>
</comment>
<dbReference type="PIRSF" id="PIRSF012524">
    <property type="entry name" value="YitL_S1"/>
    <property type="match status" value="1"/>
</dbReference>
<dbReference type="Gene3D" id="1.10.10.10">
    <property type="entry name" value="Winged helix-like DNA-binding domain superfamily/Winged helix DNA-binding domain"/>
    <property type="match status" value="1"/>
</dbReference>
<dbReference type="AlphaFoldDB" id="A0A069A529"/>
<evidence type="ECO:0000256" key="1">
    <source>
        <dbReference type="PIRNR" id="PIRNR012524"/>
    </source>
</evidence>
<evidence type="ECO:0000259" key="3">
    <source>
        <dbReference type="Pfam" id="PF17783"/>
    </source>
</evidence>
<feature type="domain" description="Conserved virulence factor B first S1" evidence="2">
    <location>
        <begin position="74"/>
        <end position="133"/>
    </location>
</feature>
<dbReference type="EMBL" id="LK932371">
    <property type="protein sequence ID" value="CDS84915.1"/>
    <property type="molecule type" value="Genomic_DNA"/>
</dbReference>
<proteinExistence type="inferred from homology"/>
<dbReference type="Gene3D" id="2.40.50.140">
    <property type="entry name" value="Nucleic acid-binding proteins"/>
    <property type="match status" value="1"/>
</dbReference>
<evidence type="ECO:0008006" key="7">
    <source>
        <dbReference type="Google" id="ProtNLM"/>
    </source>
</evidence>
<dbReference type="InterPro" id="IPR039566">
    <property type="entry name" value="CvfB_S1_st"/>
</dbReference>
<dbReference type="RefSeq" id="WP_021366411.1">
    <property type="nucleotide sequence ID" value="NZ_BBYB01000162.1"/>
</dbReference>
<name>A0A069A529_CLODI</name>
<dbReference type="InterPro" id="IPR036388">
    <property type="entry name" value="WH-like_DNA-bd_sf"/>
</dbReference>
<sequence length="280" mass="31786">MINIGDFNKLTVKRKTEFGYFLDGQTNNTKDDILLHNRLIGKNEINIGDEVNSFIFKDSDDRTAATLIPPLAKVGDVAHLKVVDNTDIGTFIDMGLPKDILVPFKAKTYPLFRDEKYLFYIYLDKSKRIAATTDIDSYLLTDHTYNVGDIVTGVVYGFQTNNSAMICVDNKYAGVILHNEYFTELKTGDVLENLHVIKIYEDGKLGLSPRGNRKDELDTLENKILSYLEGSDGYMRFNDKSDPKDISILFNSSKKNFKRALGVLMKKGLIYQDEEGTYLK</sequence>
<dbReference type="PANTHER" id="PTHR37296:SF1">
    <property type="entry name" value="CONSERVED VIRULENCE FACTOR B"/>
    <property type="match status" value="1"/>
</dbReference>
<dbReference type="InterPro" id="IPR012340">
    <property type="entry name" value="NA-bd_OB-fold"/>
</dbReference>
<gene>
    <name evidence="6" type="ORF">BN1095_630058</name>
    <name evidence="4" type="ORF">BN1096_340055</name>
    <name evidence="5" type="ORF">BN1097_350061</name>
</gene>
<feature type="domain" description="Conserved virulence factor B-like winged helix" evidence="3">
    <location>
        <begin position="223"/>
        <end position="279"/>
    </location>
</feature>
<dbReference type="SUPFAM" id="SSF50249">
    <property type="entry name" value="Nucleic acid-binding proteins"/>
    <property type="match status" value="1"/>
</dbReference>
<evidence type="ECO:0000313" key="4">
    <source>
        <dbReference type="EMBL" id="CDS84483.1"/>
    </source>
</evidence>
<dbReference type="EMBL" id="LK932485">
    <property type="protein sequence ID" value="CDS84483.1"/>
    <property type="molecule type" value="Genomic_DNA"/>
</dbReference>
<feature type="domain" description="Conserved virulence factor B first S1" evidence="2">
    <location>
        <begin position="4"/>
        <end position="67"/>
    </location>
</feature>
<organism evidence="4">
    <name type="scientific">Clostridioides difficile</name>
    <name type="common">Peptoclostridium difficile</name>
    <dbReference type="NCBI Taxonomy" id="1496"/>
    <lineage>
        <taxon>Bacteria</taxon>
        <taxon>Bacillati</taxon>
        <taxon>Bacillota</taxon>
        <taxon>Clostridia</taxon>
        <taxon>Peptostreptococcales</taxon>
        <taxon>Peptostreptococcaceae</taxon>
        <taxon>Clostridioides</taxon>
    </lineage>
</organism>
<dbReference type="InterPro" id="IPR040764">
    <property type="entry name" value="CvfB_WH"/>
</dbReference>
<dbReference type="Pfam" id="PF17783">
    <property type="entry name" value="WHD_CvfB"/>
    <property type="match status" value="1"/>
</dbReference>
<evidence type="ECO:0000313" key="5">
    <source>
        <dbReference type="EMBL" id="CDS84915.1"/>
    </source>
</evidence>
<protein>
    <recommendedName>
        <fullName evidence="7">DNA-binding protein</fullName>
    </recommendedName>
</protein>
<evidence type="ECO:0000259" key="2">
    <source>
        <dbReference type="Pfam" id="PF13509"/>
    </source>
</evidence>
<reference evidence="4" key="1">
    <citation type="submission" date="2014-07" db="EMBL/GenBank/DDBJ databases">
        <authorList>
            <person name="Monot Marc"/>
        </authorList>
    </citation>
    <scope>NUCLEOTIDE SEQUENCE</scope>
    <source>
        <strain evidence="6">7032989</strain>
        <strain evidence="5">7032994</strain>
    </source>
</reference>
<dbReference type="InterPro" id="IPR014464">
    <property type="entry name" value="CvfB_fam"/>
</dbReference>